<keyword evidence="3" id="KW-1185">Reference proteome</keyword>
<dbReference type="SUPFAM" id="SSF109854">
    <property type="entry name" value="DinB/YfiT-like putative metalloenzymes"/>
    <property type="match status" value="1"/>
</dbReference>
<feature type="domain" description="DinB-like" evidence="1">
    <location>
        <begin position="17"/>
        <end position="144"/>
    </location>
</feature>
<dbReference type="RefSeq" id="WP_154119117.1">
    <property type="nucleotide sequence ID" value="NZ_WJXB01000004.1"/>
</dbReference>
<sequence length="149" mass="17161">MPPIDNLYLLLSEFPASFCSLTYAEVTEPHAEGKWSRLQILGHLCDSAINNLSRFIKVQYEPQPLPLTPYDQNQWMDAQQYSKTSPEDILNLWVSLNQTVLRVISNLTPTQLSLVFQLPQGGTVTLEWLIEDYLQHMKHHLEQIIPENA</sequence>
<dbReference type="InterPro" id="IPR024775">
    <property type="entry name" value="DinB-like"/>
</dbReference>
<dbReference type="EMBL" id="WJXB01000004">
    <property type="protein sequence ID" value="MRN54103.1"/>
    <property type="molecule type" value="Genomic_DNA"/>
</dbReference>
<proteinExistence type="predicted"/>
<comment type="caution">
    <text evidence="2">The sequence shown here is derived from an EMBL/GenBank/DDBJ whole genome shotgun (WGS) entry which is preliminary data.</text>
</comment>
<protein>
    <submittedName>
        <fullName evidence="2">DinB family protein</fullName>
    </submittedName>
</protein>
<reference evidence="2 3" key="1">
    <citation type="submission" date="2019-11" db="EMBL/GenBank/DDBJ databases">
        <title>Paenibacillus monticola sp. nov., a novel PGPR strain isolated from mountain sample in China.</title>
        <authorList>
            <person name="Zhao Q."/>
            <person name="Li H.-P."/>
            <person name="Zhang J.-L."/>
        </authorList>
    </citation>
    <scope>NUCLEOTIDE SEQUENCE [LARGE SCALE GENOMIC DNA]</scope>
    <source>
        <strain evidence="2 3">LC-T2</strain>
    </source>
</reference>
<dbReference type="Gene3D" id="1.20.120.450">
    <property type="entry name" value="dinb family like domain"/>
    <property type="match status" value="1"/>
</dbReference>
<name>A0A7X2H609_9BACL</name>
<evidence type="ECO:0000313" key="3">
    <source>
        <dbReference type="Proteomes" id="UP000463051"/>
    </source>
</evidence>
<dbReference type="Pfam" id="PF12867">
    <property type="entry name" value="DinB_2"/>
    <property type="match status" value="1"/>
</dbReference>
<gene>
    <name evidence="2" type="ORF">GJB61_14045</name>
</gene>
<dbReference type="InterPro" id="IPR034660">
    <property type="entry name" value="DinB/YfiT-like"/>
</dbReference>
<accession>A0A7X2H609</accession>
<organism evidence="2 3">
    <name type="scientific">Paenibacillus monticola</name>
    <dbReference type="NCBI Taxonomy" id="2666075"/>
    <lineage>
        <taxon>Bacteria</taxon>
        <taxon>Bacillati</taxon>
        <taxon>Bacillota</taxon>
        <taxon>Bacilli</taxon>
        <taxon>Bacillales</taxon>
        <taxon>Paenibacillaceae</taxon>
        <taxon>Paenibacillus</taxon>
    </lineage>
</organism>
<evidence type="ECO:0000259" key="1">
    <source>
        <dbReference type="Pfam" id="PF12867"/>
    </source>
</evidence>
<evidence type="ECO:0000313" key="2">
    <source>
        <dbReference type="EMBL" id="MRN54103.1"/>
    </source>
</evidence>
<dbReference type="Proteomes" id="UP000463051">
    <property type="component" value="Unassembled WGS sequence"/>
</dbReference>
<dbReference type="AlphaFoldDB" id="A0A7X2H609"/>